<dbReference type="InterPro" id="IPR000683">
    <property type="entry name" value="Gfo/Idh/MocA-like_OxRdtase_N"/>
</dbReference>
<dbReference type="Pfam" id="PF01408">
    <property type="entry name" value="GFO_IDH_MocA"/>
    <property type="match status" value="1"/>
</dbReference>
<dbReference type="Pfam" id="PF02894">
    <property type="entry name" value="GFO_IDH_MocA_C"/>
    <property type="match status" value="1"/>
</dbReference>
<dbReference type="Gene3D" id="3.40.50.720">
    <property type="entry name" value="NAD(P)-binding Rossmann-like Domain"/>
    <property type="match status" value="1"/>
</dbReference>
<dbReference type="InterPro" id="IPR036291">
    <property type="entry name" value="NAD(P)-bd_dom_sf"/>
</dbReference>
<feature type="domain" description="Gfo/Idh/MocA-like oxidoreductase C-terminal" evidence="3">
    <location>
        <begin position="139"/>
        <end position="350"/>
    </location>
</feature>
<dbReference type="GO" id="GO:0000166">
    <property type="term" value="F:nucleotide binding"/>
    <property type="evidence" value="ECO:0007669"/>
    <property type="project" value="InterPro"/>
</dbReference>
<name>A0A1M4X850_9THEO</name>
<organism evidence="4 5">
    <name type="scientific">Caldanaerobius fijiensis DSM 17918</name>
    <dbReference type="NCBI Taxonomy" id="1121256"/>
    <lineage>
        <taxon>Bacteria</taxon>
        <taxon>Bacillati</taxon>
        <taxon>Bacillota</taxon>
        <taxon>Clostridia</taxon>
        <taxon>Thermoanaerobacterales</taxon>
        <taxon>Thermoanaerobacteraceae</taxon>
        <taxon>Caldanaerobius</taxon>
    </lineage>
</organism>
<sequence>MADKLRVGIIGVGGIANGKHMPNYAKLDNVEMVAFCDLIEERAAEGAKRYGTPDAKVFTDYRRLLEMKDVDAVSVCTTNDAHAEISIAAMEAGKHVLCEKPMAKDAEGARKMLETARRTGMKLSIGYQNRFRPETQYLKKLIENGELGEIYYARAIALRRRGVPTWGQFLSMEKQGGGPLIDIATHALDMTLWLMDNYKPVSVTGAAFHKLGKMKNAANIWGPWDPDKFEVEDSAFGFVKFENGAVVSVESSWALNMVTKGESDNSCILCGTKAGAEILEGLTLNGEKFGELYTWQPSLKRLPDRSYLEIKEWVDHITNDGPLTVKPEQAYVVSVILDAIYQSSRTGKEVYVNVDI</sequence>
<dbReference type="PANTHER" id="PTHR43249">
    <property type="entry name" value="UDP-N-ACETYL-2-AMINO-2-DEOXY-D-GLUCURONATE OXIDASE"/>
    <property type="match status" value="1"/>
</dbReference>
<evidence type="ECO:0000313" key="4">
    <source>
        <dbReference type="EMBL" id="SHE89678.1"/>
    </source>
</evidence>
<reference evidence="4 5" key="1">
    <citation type="submission" date="2016-11" db="EMBL/GenBank/DDBJ databases">
        <authorList>
            <person name="Jaros S."/>
            <person name="Januszkiewicz K."/>
            <person name="Wedrychowicz H."/>
        </authorList>
    </citation>
    <scope>NUCLEOTIDE SEQUENCE [LARGE SCALE GENOMIC DNA]</scope>
    <source>
        <strain evidence="4 5">DSM 17918</strain>
    </source>
</reference>
<dbReference type="SUPFAM" id="SSF51735">
    <property type="entry name" value="NAD(P)-binding Rossmann-fold domains"/>
    <property type="match status" value="1"/>
</dbReference>
<keyword evidence="5" id="KW-1185">Reference proteome</keyword>
<accession>A0A1M4X850</accession>
<protein>
    <submittedName>
        <fullName evidence="4">Predicted dehydrogenase</fullName>
    </submittedName>
</protein>
<feature type="domain" description="Gfo/Idh/MocA-like oxidoreductase N-terminal" evidence="2">
    <location>
        <begin position="5"/>
        <end position="127"/>
    </location>
</feature>
<dbReference type="InterPro" id="IPR052515">
    <property type="entry name" value="Gfo/Idh/MocA_Oxidoreductase"/>
</dbReference>
<dbReference type="Proteomes" id="UP000184088">
    <property type="component" value="Unassembled WGS sequence"/>
</dbReference>
<proteinExistence type="inferred from homology"/>
<gene>
    <name evidence="4" type="ORF">SAMN02746089_00979</name>
</gene>
<evidence type="ECO:0000256" key="1">
    <source>
        <dbReference type="ARBA" id="ARBA00010928"/>
    </source>
</evidence>
<dbReference type="InterPro" id="IPR004104">
    <property type="entry name" value="Gfo/Idh/MocA-like_OxRdtase_C"/>
</dbReference>
<evidence type="ECO:0000313" key="5">
    <source>
        <dbReference type="Proteomes" id="UP000184088"/>
    </source>
</evidence>
<evidence type="ECO:0000259" key="3">
    <source>
        <dbReference type="Pfam" id="PF02894"/>
    </source>
</evidence>
<dbReference type="Gene3D" id="3.30.360.10">
    <property type="entry name" value="Dihydrodipicolinate Reductase, domain 2"/>
    <property type="match status" value="1"/>
</dbReference>
<dbReference type="OrthoDB" id="240873at2"/>
<dbReference type="EMBL" id="FQVH01000007">
    <property type="protein sequence ID" value="SHE89678.1"/>
    <property type="molecule type" value="Genomic_DNA"/>
</dbReference>
<dbReference type="AlphaFoldDB" id="A0A1M4X850"/>
<dbReference type="STRING" id="1121256.SAMN02746089_00979"/>
<dbReference type="PANTHER" id="PTHR43249:SF1">
    <property type="entry name" value="D-GLUCOSIDE 3-DEHYDROGENASE"/>
    <property type="match status" value="1"/>
</dbReference>
<dbReference type="RefSeq" id="WP_073342221.1">
    <property type="nucleotide sequence ID" value="NZ_FQVH01000007.1"/>
</dbReference>
<evidence type="ECO:0000259" key="2">
    <source>
        <dbReference type="Pfam" id="PF01408"/>
    </source>
</evidence>
<comment type="similarity">
    <text evidence="1">Belongs to the Gfo/Idh/MocA family.</text>
</comment>